<feature type="region of interest" description="Disordered" evidence="1">
    <location>
        <begin position="22"/>
        <end position="58"/>
    </location>
</feature>
<reference evidence="2" key="1">
    <citation type="journal article" date="2019" name="bioRxiv">
        <title>The Genome of the Zebra Mussel, Dreissena polymorpha: A Resource for Invasive Species Research.</title>
        <authorList>
            <person name="McCartney M.A."/>
            <person name="Auch B."/>
            <person name="Kono T."/>
            <person name="Mallez S."/>
            <person name="Zhang Y."/>
            <person name="Obille A."/>
            <person name="Becker A."/>
            <person name="Abrahante J.E."/>
            <person name="Garbe J."/>
            <person name="Badalamenti J.P."/>
            <person name="Herman A."/>
            <person name="Mangelson H."/>
            <person name="Liachko I."/>
            <person name="Sullivan S."/>
            <person name="Sone E.D."/>
            <person name="Koren S."/>
            <person name="Silverstein K.A.T."/>
            <person name="Beckman K.B."/>
            <person name="Gohl D.M."/>
        </authorList>
    </citation>
    <scope>NUCLEOTIDE SEQUENCE</scope>
    <source>
        <strain evidence="2">Duluth1</strain>
        <tissue evidence="2">Whole animal</tissue>
    </source>
</reference>
<organism evidence="2 3">
    <name type="scientific">Dreissena polymorpha</name>
    <name type="common">Zebra mussel</name>
    <name type="synonym">Mytilus polymorpha</name>
    <dbReference type="NCBI Taxonomy" id="45954"/>
    <lineage>
        <taxon>Eukaryota</taxon>
        <taxon>Metazoa</taxon>
        <taxon>Spiralia</taxon>
        <taxon>Lophotrochozoa</taxon>
        <taxon>Mollusca</taxon>
        <taxon>Bivalvia</taxon>
        <taxon>Autobranchia</taxon>
        <taxon>Heteroconchia</taxon>
        <taxon>Euheterodonta</taxon>
        <taxon>Imparidentia</taxon>
        <taxon>Neoheterodontei</taxon>
        <taxon>Myida</taxon>
        <taxon>Dreissenoidea</taxon>
        <taxon>Dreissenidae</taxon>
        <taxon>Dreissena</taxon>
    </lineage>
</organism>
<evidence type="ECO:0000313" key="3">
    <source>
        <dbReference type="Proteomes" id="UP000828390"/>
    </source>
</evidence>
<dbReference type="Proteomes" id="UP000828390">
    <property type="component" value="Unassembled WGS sequence"/>
</dbReference>
<gene>
    <name evidence="2" type="ORF">DPMN_036943</name>
</gene>
<evidence type="ECO:0000313" key="2">
    <source>
        <dbReference type="EMBL" id="KAH3873706.1"/>
    </source>
</evidence>
<feature type="compositionally biased region" description="Polar residues" evidence="1">
    <location>
        <begin position="46"/>
        <end position="58"/>
    </location>
</feature>
<name>A0A9D4RLX1_DREPO</name>
<protein>
    <submittedName>
        <fullName evidence="2">Uncharacterized protein</fullName>
    </submittedName>
</protein>
<sequence>MDEERNLFPKNNTTYVAAKELKQQSSDMQSSTLPTEKVGADLPFPTQKQSENCYVQTA</sequence>
<proteinExistence type="predicted"/>
<keyword evidence="3" id="KW-1185">Reference proteome</keyword>
<comment type="caution">
    <text evidence="2">The sequence shown here is derived from an EMBL/GenBank/DDBJ whole genome shotgun (WGS) entry which is preliminary data.</text>
</comment>
<reference evidence="2" key="2">
    <citation type="submission" date="2020-11" db="EMBL/GenBank/DDBJ databases">
        <authorList>
            <person name="McCartney M.A."/>
            <person name="Auch B."/>
            <person name="Kono T."/>
            <person name="Mallez S."/>
            <person name="Becker A."/>
            <person name="Gohl D.M."/>
            <person name="Silverstein K.A.T."/>
            <person name="Koren S."/>
            <person name="Bechman K.B."/>
            <person name="Herman A."/>
            <person name="Abrahante J.E."/>
            <person name="Garbe J."/>
        </authorList>
    </citation>
    <scope>NUCLEOTIDE SEQUENCE</scope>
    <source>
        <strain evidence="2">Duluth1</strain>
        <tissue evidence="2">Whole animal</tissue>
    </source>
</reference>
<dbReference type="AlphaFoldDB" id="A0A9D4RLX1"/>
<accession>A0A9D4RLX1</accession>
<evidence type="ECO:0000256" key="1">
    <source>
        <dbReference type="SAM" id="MobiDB-lite"/>
    </source>
</evidence>
<feature type="compositionally biased region" description="Polar residues" evidence="1">
    <location>
        <begin position="23"/>
        <end position="34"/>
    </location>
</feature>
<dbReference type="EMBL" id="JAIWYP010000002">
    <property type="protein sequence ID" value="KAH3873706.1"/>
    <property type="molecule type" value="Genomic_DNA"/>
</dbReference>